<evidence type="ECO:0000256" key="3">
    <source>
        <dbReference type="ARBA" id="ARBA00022630"/>
    </source>
</evidence>
<dbReference type="SUPFAM" id="SSF56645">
    <property type="entry name" value="Acyl-CoA dehydrogenase NM domain-like"/>
    <property type="match status" value="1"/>
</dbReference>
<accession>A0A7D6V9B0</accession>
<name>A0A7D6V9B0_9NOCA</name>
<dbReference type="Pfam" id="PF02770">
    <property type="entry name" value="Acyl-CoA_dh_M"/>
    <property type="match status" value="1"/>
</dbReference>
<keyword evidence="11" id="KW-1185">Reference proteome</keyword>
<dbReference type="InterPro" id="IPR037069">
    <property type="entry name" value="AcylCoA_DH/ox_N_sf"/>
</dbReference>
<dbReference type="InterPro" id="IPR009100">
    <property type="entry name" value="AcylCoA_DH/oxidase_NM_dom_sf"/>
</dbReference>
<evidence type="ECO:0000256" key="1">
    <source>
        <dbReference type="ARBA" id="ARBA00001974"/>
    </source>
</evidence>
<keyword evidence="3 6" id="KW-0285">Flavoprotein</keyword>
<evidence type="ECO:0000313" key="11">
    <source>
        <dbReference type="Proteomes" id="UP000515512"/>
    </source>
</evidence>
<comment type="cofactor">
    <cofactor evidence="1 6">
        <name>FAD</name>
        <dbReference type="ChEBI" id="CHEBI:57692"/>
    </cofactor>
</comment>
<evidence type="ECO:0000256" key="2">
    <source>
        <dbReference type="ARBA" id="ARBA00009347"/>
    </source>
</evidence>
<evidence type="ECO:0000259" key="7">
    <source>
        <dbReference type="Pfam" id="PF00441"/>
    </source>
</evidence>
<dbReference type="InterPro" id="IPR013786">
    <property type="entry name" value="AcylCoA_DH/ox_N"/>
</dbReference>
<dbReference type="KEGG" id="nhu:H0264_32555"/>
<evidence type="ECO:0000256" key="5">
    <source>
        <dbReference type="ARBA" id="ARBA00023002"/>
    </source>
</evidence>
<comment type="similarity">
    <text evidence="2 6">Belongs to the acyl-CoA dehydrogenase family.</text>
</comment>
<evidence type="ECO:0000256" key="6">
    <source>
        <dbReference type="RuleBase" id="RU362125"/>
    </source>
</evidence>
<dbReference type="InterPro" id="IPR036250">
    <property type="entry name" value="AcylCo_DH-like_C"/>
</dbReference>
<proteinExistence type="inferred from homology"/>
<keyword evidence="4 6" id="KW-0274">FAD</keyword>
<organism evidence="10 11">
    <name type="scientific">Nocardia huaxiensis</name>
    <dbReference type="NCBI Taxonomy" id="2755382"/>
    <lineage>
        <taxon>Bacteria</taxon>
        <taxon>Bacillati</taxon>
        <taxon>Actinomycetota</taxon>
        <taxon>Actinomycetes</taxon>
        <taxon>Mycobacteriales</taxon>
        <taxon>Nocardiaceae</taxon>
        <taxon>Nocardia</taxon>
    </lineage>
</organism>
<dbReference type="SUPFAM" id="SSF47203">
    <property type="entry name" value="Acyl-CoA dehydrogenase C-terminal domain-like"/>
    <property type="match status" value="1"/>
</dbReference>
<reference evidence="10 11" key="1">
    <citation type="submission" date="2020-07" db="EMBL/GenBank/DDBJ databases">
        <authorList>
            <person name="Zhuang K."/>
            <person name="Ran Y."/>
        </authorList>
    </citation>
    <scope>NUCLEOTIDE SEQUENCE [LARGE SCALE GENOMIC DNA]</scope>
    <source>
        <strain evidence="10 11">WCH-YHL-001</strain>
    </source>
</reference>
<dbReference type="InterPro" id="IPR006091">
    <property type="entry name" value="Acyl-CoA_Oxase/DH_mid-dom"/>
</dbReference>
<dbReference type="Pfam" id="PF02771">
    <property type="entry name" value="Acyl-CoA_dh_N"/>
    <property type="match status" value="1"/>
</dbReference>
<gene>
    <name evidence="10" type="ORF">H0264_32555</name>
</gene>
<evidence type="ECO:0000256" key="4">
    <source>
        <dbReference type="ARBA" id="ARBA00022827"/>
    </source>
</evidence>
<dbReference type="InterPro" id="IPR009075">
    <property type="entry name" value="AcylCo_DH/oxidase_C"/>
</dbReference>
<feature type="domain" description="Acyl-CoA dehydrogenase/oxidase C-terminal" evidence="7">
    <location>
        <begin position="231"/>
        <end position="366"/>
    </location>
</feature>
<dbReference type="AlphaFoldDB" id="A0A7D6V9B0"/>
<dbReference type="Proteomes" id="UP000515512">
    <property type="component" value="Chromosome"/>
</dbReference>
<evidence type="ECO:0000259" key="9">
    <source>
        <dbReference type="Pfam" id="PF02771"/>
    </source>
</evidence>
<dbReference type="PANTHER" id="PTHR43884:SF20">
    <property type="entry name" value="ACYL-COA DEHYDROGENASE FADE28"/>
    <property type="match status" value="1"/>
</dbReference>
<dbReference type="Gene3D" id="1.20.140.10">
    <property type="entry name" value="Butyryl-CoA Dehydrogenase, subunit A, domain 3"/>
    <property type="match status" value="1"/>
</dbReference>
<dbReference type="Pfam" id="PF00441">
    <property type="entry name" value="Acyl-CoA_dh_1"/>
    <property type="match status" value="1"/>
</dbReference>
<dbReference type="Gene3D" id="2.40.110.10">
    <property type="entry name" value="Butyryl-CoA Dehydrogenase, subunit A, domain 2"/>
    <property type="match status" value="1"/>
</dbReference>
<keyword evidence="5 6" id="KW-0560">Oxidoreductase</keyword>
<dbReference type="Gene3D" id="1.10.540.10">
    <property type="entry name" value="Acyl-CoA dehydrogenase/oxidase, N-terminal domain"/>
    <property type="match status" value="1"/>
</dbReference>
<dbReference type="CDD" id="cd00567">
    <property type="entry name" value="ACAD"/>
    <property type="match status" value="1"/>
</dbReference>
<dbReference type="PANTHER" id="PTHR43884">
    <property type="entry name" value="ACYL-COA DEHYDROGENASE"/>
    <property type="match status" value="1"/>
</dbReference>
<dbReference type="GO" id="GO:0050660">
    <property type="term" value="F:flavin adenine dinucleotide binding"/>
    <property type="evidence" value="ECO:0007669"/>
    <property type="project" value="InterPro"/>
</dbReference>
<dbReference type="EMBL" id="CP059399">
    <property type="protein sequence ID" value="QLY29894.1"/>
    <property type="molecule type" value="Genomic_DNA"/>
</dbReference>
<evidence type="ECO:0000259" key="8">
    <source>
        <dbReference type="Pfam" id="PF02770"/>
    </source>
</evidence>
<sequence length="375" mass="39787">MDFSFTPEQEMLRDTVTEFLAARYQLESSRAAARVKGGWQPDIWQALAAELGILGASLPEEVGGIGGGPVETMIIAEALGGALVVEPFVDTVVVGGGLLRRAGGARAEELLTGITGGEVITAFAALEPQSGYDYTNVDTTARREGSDWVLDGVKTVVTSAPLATHLLVTARLEAGEIALFLVDFEAGNPPAGLTVQAYRTIDERRAADLTFDGVRLPAEALLLADAHEAVAATLDEAIAAICAEAVGGMRKVLADTVEYTKQRQQFGVPIASFQALQHRMVDMLLELEQAVAATYLVTLKLEAAPADRAKAASAAKATIARAARRIGQEGVQLHGAMGMTEELAIGHFFKRLTAIQYEFGTADQHIARYAALTRP</sequence>
<evidence type="ECO:0000313" key="10">
    <source>
        <dbReference type="EMBL" id="QLY29894.1"/>
    </source>
</evidence>
<dbReference type="GO" id="GO:0003995">
    <property type="term" value="F:acyl-CoA dehydrogenase activity"/>
    <property type="evidence" value="ECO:0007669"/>
    <property type="project" value="TreeGrafter"/>
</dbReference>
<feature type="domain" description="Acyl-CoA dehydrogenase/oxidase N-terminal" evidence="9">
    <location>
        <begin position="6"/>
        <end position="100"/>
    </location>
</feature>
<dbReference type="RefSeq" id="WP_181581096.1">
    <property type="nucleotide sequence ID" value="NZ_CP059399.1"/>
</dbReference>
<feature type="domain" description="Acyl-CoA oxidase/dehydrogenase middle" evidence="8">
    <location>
        <begin position="122"/>
        <end position="214"/>
    </location>
</feature>
<dbReference type="InterPro" id="IPR046373">
    <property type="entry name" value="Acyl-CoA_Oxase/DH_mid-dom_sf"/>
</dbReference>
<protein>
    <submittedName>
        <fullName evidence="10">Acyl-CoA dehydrogenase family protein</fullName>
    </submittedName>
</protein>